<feature type="binding site" evidence="11">
    <location>
        <position position="96"/>
    </location>
    <ligand>
        <name>FMN</name>
        <dbReference type="ChEBI" id="CHEBI:58210"/>
    </ligand>
</feature>
<feature type="binding site" evidence="11">
    <location>
        <position position="159"/>
    </location>
    <ligand>
        <name>substrate</name>
    </ligand>
</feature>
<evidence type="ECO:0000259" key="12">
    <source>
        <dbReference type="Pfam" id="PF01070"/>
    </source>
</evidence>
<dbReference type="InterPro" id="IPR000262">
    <property type="entry name" value="FMN-dep_DH"/>
</dbReference>
<dbReference type="AlphaFoldDB" id="A0A6C2UGJ0"/>
<evidence type="ECO:0000256" key="10">
    <source>
        <dbReference type="ARBA" id="ARBA00025810"/>
    </source>
</evidence>
<evidence type="ECO:0000256" key="9">
    <source>
        <dbReference type="ARBA" id="ARBA00023235"/>
    </source>
</evidence>
<feature type="binding site" evidence="11">
    <location>
        <position position="124"/>
    </location>
    <ligand>
        <name>FMN</name>
        <dbReference type="ChEBI" id="CHEBI:58210"/>
    </ligand>
</feature>
<dbReference type="Pfam" id="PF01070">
    <property type="entry name" value="FMN_dh"/>
    <property type="match status" value="1"/>
</dbReference>
<protein>
    <recommendedName>
        <fullName evidence="11">Isopentenyl-diphosphate delta-isomerase</fullName>
        <shortName evidence="11">IPP isomerase</shortName>
        <ecNumber evidence="11">5.3.3.2</ecNumber>
    </recommendedName>
    <alternativeName>
        <fullName evidence="11">Isopentenyl diphosphate:dimethylallyl diphosphate isomerase</fullName>
    </alternativeName>
    <alternativeName>
        <fullName evidence="11">Isopentenyl pyrophosphate isomerase</fullName>
    </alternativeName>
    <alternativeName>
        <fullName evidence="11">Type 2 isopentenyl diphosphate isomerase</fullName>
        <shortName evidence="11">IDI-2</shortName>
    </alternativeName>
</protein>
<comment type="cofactor">
    <cofactor evidence="1 11">
        <name>FMN</name>
        <dbReference type="ChEBI" id="CHEBI:58210"/>
    </cofactor>
</comment>
<dbReference type="EC" id="5.3.3.2" evidence="11"/>
<feature type="domain" description="FMN-dependent dehydrogenase" evidence="12">
    <location>
        <begin position="174"/>
        <end position="330"/>
    </location>
</feature>
<keyword evidence="8 11" id="KW-0414">Isoprene biosynthesis</keyword>
<dbReference type="Proteomes" id="UP000346198">
    <property type="component" value="Unassembled WGS sequence"/>
</dbReference>
<feature type="binding site" evidence="11">
    <location>
        <position position="160"/>
    </location>
    <ligand>
        <name>Mg(2+)</name>
        <dbReference type="ChEBI" id="CHEBI:18420"/>
    </ligand>
</feature>
<evidence type="ECO:0000256" key="6">
    <source>
        <dbReference type="ARBA" id="ARBA00022842"/>
    </source>
</evidence>
<feature type="binding site" evidence="11">
    <location>
        <begin position="289"/>
        <end position="290"/>
    </location>
    <ligand>
        <name>FMN</name>
        <dbReference type="ChEBI" id="CHEBI:58210"/>
    </ligand>
</feature>
<keyword evidence="6 11" id="KW-0460">Magnesium</keyword>
<feature type="binding site" evidence="11">
    <location>
        <begin position="65"/>
        <end position="67"/>
    </location>
    <ligand>
        <name>FMN</name>
        <dbReference type="ChEBI" id="CHEBI:58210"/>
    </ligand>
</feature>
<feature type="binding site" evidence="11">
    <location>
        <position position="191"/>
    </location>
    <ligand>
        <name>FMN</name>
        <dbReference type="ChEBI" id="CHEBI:58210"/>
    </ligand>
</feature>
<feature type="binding site" evidence="11">
    <location>
        <position position="64"/>
    </location>
    <ligand>
        <name>FMN</name>
        <dbReference type="ChEBI" id="CHEBI:58210"/>
    </ligand>
</feature>
<feature type="binding site" evidence="11">
    <location>
        <begin position="7"/>
        <end position="8"/>
    </location>
    <ligand>
        <name>substrate</name>
    </ligand>
</feature>
<dbReference type="GO" id="GO:0004452">
    <property type="term" value="F:isopentenyl-diphosphate delta-isomerase activity"/>
    <property type="evidence" value="ECO:0007669"/>
    <property type="project" value="UniProtKB-UniRule"/>
</dbReference>
<comment type="catalytic activity">
    <reaction evidence="11">
        <text>isopentenyl diphosphate = dimethylallyl diphosphate</text>
        <dbReference type="Rhea" id="RHEA:23284"/>
        <dbReference type="ChEBI" id="CHEBI:57623"/>
        <dbReference type="ChEBI" id="CHEBI:128769"/>
        <dbReference type="EC" id="5.3.3.2"/>
    </reaction>
</comment>
<evidence type="ECO:0000256" key="2">
    <source>
        <dbReference type="ARBA" id="ARBA00022490"/>
    </source>
</evidence>
<dbReference type="GO" id="GO:0070402">
    <property type="term" value="F:NADPH binding"/>
    <property type="evidence" value="ECO:0007669"/>
    <property type="project" value="UniProtKB-UniRule"/>
</dbReference>
<dbReference type="GO" id="GO:0008299">
    <property type="term" value="P:isoprenoid biosynthetic process"/>
    <property type="evidence" value="ECO:0007669"/>
    <property type="project" value="UniProtKB-UniRule"/>
</dbReference>
<gene>
    <name evidence="11 13" type="primary">fni</name>
    <name evidence="13" type="ORF">SCARR_01094</name>
</gene>
<evidence type="ECO:0000256" key="4">
    <source>
        <dbReference type="ARBA" id="ARBA00022643"/>
    </source>
</evidence>
<dbReference type="GO" id="GO:0000287">
    <property type="term" value="F:magnesium ion binding"/>
    <property type="evidence" value="ECO:0007669"/>
    <property type="project" value="UniProtKB-UniRule"/>
</dbReference>
<feature type="binding site" evidence="11">
    <location>
        <position position="221"/>
    </location>
    <ligand>
        <name>FMN</name>
        <dbReference type="ChEBI" id="CHEBI:58210"/>
    </ligand>
</feature>
<dbReference type="PANTHER" id="PTHR43665:SF1">
    <property type="entry name" value="ISOPENTENYL-DIPHOSPHATE DELTA-ISOMERASE"/>
    <property type="match status" value="1"/>
</dbReference>
<evidence type="ECO:0000256" key="3">
    <source>
        <dbReference type="ARBA" id="ARBA00022630"/>
    </source>
</evidence>
<keyword evidence="2 11" id="KW-0963">Cytoplasm</keyword>
<evidence type="ECO:0000256" key="1">
    <source>
        <dbReference type="ARBA" id="ARBA00001917"/>
    </source>
</evidence>
<dbReference type="RefSeq" id="WP_136060473.1">
    <property type="nucleotide sequence ID" value="NZ_CAAHFH010000001.1"/>
</dbReference>
<organism evidence="13 14">
    <name type="scientific">Pontiella sulfatireligans</name>
    <dbReference type="NCBI Taxonomy" id="2750658"/>
    <lineage>
        <taxon>Bacteria</taxon>
        <taxon>Pseudomonadati</taxon>
        <taxon>Kiritimatiellota</taxon>
        <taxon>Kiritimatiellia</taxon>
        <taxon>Kiritimatiellales</taxon>
        <taxon>Pontiellaceae</taxon>
        <taxon>Pontiella</taxon>
    </lineage>
</organism>
<keyword evidence="7 11" id="KW-0521">NADP</keyword>
<keyword evidence="5 11" id="KW-0479">Metal-binding</keyword>
<dbReference type="GO" id="GO:0016491">
    <property type="term" value="F:oxidoreductase activity"/>
    <property type="evidence" value="ECO:0007669"/>
    <property type="project" value="InterPro"/>
</dbReference>
<accession>A0A6C2UGJ0</accession>
<dbReference type="EMBL" id="CAAHFH010000001">
    <property type="protein sequence ID" value="VGO19039.1"/>
    <property type="molecule type" value="Genomic_DNA"/>
</dbReference>
<comment type="similarity">
    <text evidence="11">Belongs to the IPP isomerase type 2 family.</text>
</comment>
<comment type="cofactor">
    <cofactor evidence="11">
        <name>NADPH</name>
        <dbReference type="ChEBI" id="CHEBI:57783"/>
    </cofactor>
</comment>
<dbReference type="PANTHER" id="PTHR43665">
    <property type="entry name" value="ISOPENTENYL-DIPHOSPHATE DELTA-ISOMERASE"/>
    <property type="match status" value="1"/>
</dbReference>
<reference evidence="13 14" key="1">
    <citation type="submission" date="2019-04" db="EMBL/GenBank/DDBJ databases">
        <authorList>
            <person name="Van Vliet M D."/>
        </authorList>
    </citation>
    <scope>NUCLEOTIDE SEQUENCE [LARGE SCALE GENOMIC DNA]</scope>
    <source>
        <strain evidence="13 14">F21</strain>
    </source>
</reference>
<comment type="subcellular location">
    <subcellularLocation>
        <location evidence="11">Cytoplasm</location>
    </subcellularLocation>
</comment>
<dbReference type="HAMAP" id="MF_00354">
    <property type="entry name" value="Idi_2"/>
    <property type="match status" value="1"/>
</dbReference>
<dbReference type="SUPFAM" id="SSF51395">
    <property type="entry name" value="FMN-linked oxidoreductases"/>
    <property type="match status" value="1"/>
</dbReference>
<evidence type="ECO:0000256" key="7">
    <source>
        <dbReference type="ARBA" id="ARBA00022857"/>
    </source>
</evidence>
<evidence type="ECO:0000313" key="13">
    <source>
        <dbReference type="EMBL" id="VGO19039.1"/>
    </source>
</evidence>
<keyword evidence="14" id="KW-1185">Reference proteome</keyword>
<evidence type="ECO:0000256" key="11">
    <source>
        <dbReference type="HAMAP-Rule" id="MF_00354"/>
    </source>
</evidence>
<comment type="subunit">
    <text evidence="10 11">Homooctamer. Dimer of tetramers.</text>
</comment>
<dbReference type="GO" id="GO:0005737">
    <property type="term" value="C:cytoplasm"/>
    <property type="evidence" value="ECO:0007669"/>
    <property type="project" value="UniProtKB-SubCell"/>
</dbReference>
<keyword evidence="4 11" id="KW-0288">FMN</keyword>
<feature type="binding site" evidence="11">
    <location>
        <begin position="268"/>
        <end position="270"/>
    </location>
    <ligand>
        <name>FMN</name>
        <dbReference type="ChEBI" id="CHEBI:58210"/>
    </ligand>
</feature>
<dbReference type="Gene3D" id="3.20.20.70">
    <property type="entry name" value="Aldolase class I"/>
    <property type="match status" value="1"/>
</dbReference>
<dbReference type="PIRSF" id="PIRSF003314">
    <property type="entry name" value="IPP_isomerase"/>
    <property type="match status" value="1"/>
</dbReference>
<feature type="binding site" evidence="11">
    <location>
        <begin position="96"/>
        <end position="98"/>
    </location>
    <ligand>
        <name>substrate</name>
    </ligand>
</feature>
<comment type="function">
    <text evidence="11">Involved in the biosynthesis of isoprenoids. Catalyzes the 1,3-allylic rearrangement of the homoallylic substrate isopentenyl (IPP) to its allylic isomer, dimethylallyl diphosphate (DMAPP).</text>
</comment>
<evidence type="ECO:0000256" key="5">
    <source>
        <dbReference type="ARBA" id="ARBA00022723"/>
    </source>
</evidence>
<comment type="caution">
    <text evidence="11">Lacks conserved residue(s) required for the propagation of feature annotation.</text>
</comment>
<proteinExistence type="inferred from homology"/>
<sequence length="342" mass="37239">MEPINQRKLDHINIVSEGGAIDRRQTYFDRIHLTHRALPELNLADVDSSCQFLGKDLSFPLLISSMTGGADKELVKINRNLAIAAEAEGVALAIGSQRVFLSDDAARASFELREHAPNALLLGNLGAVQLNYDLGLADCKAAVKVLDADGLYLHLNPLQEAVQPEGDTDFSSLLNKIAEIVRSLKKPVIIKEVGAGISSRDVEHLLAAGIKYIDVAGSGGTSWSMVESKRSDNPSLGELFKDWGIPTPVALRQMKPYRHEVELIASGGIRNGIDMVKSIIFGASLCGVARPFLNPARESAEAVQVAIRRLKREFTTAMFLLGAGCINDIKGREELVLNEYWN</sequence>
<name>A0A6C2UGJ0_9BACT</name>
<dbReference type="InterPro" id="IPR013785">
    <property type="entry name" value="Aldolase_TIM"/>
</dbReference>
<dbReference type="InterPro" id="IPR011179">
    <property type="entry name" value="IPdP_isomerase"/>
</dbReference>
<keyword evidence="9 11" id="KW-0413">Isomerase</keyword>
<comment type="cofactor">
    <cofactor evidence="11">
        <name>Mg(2+)</name>
        <dbReference type="ChEBI" id="CHEBI:18420"/>
    </cofactor>
</comment>
<dbReference type="GO" id="GO:0010181">
    <property type="term" value="F:FMN binding"/>
    <property type="evidence" value="ECO:0007669"/>
    <property type="project" value="UniProtKB-UniRule"/>
</dbReference>
<dbReference type="NCBIfam" id="TIGR02151">
    <property type="entry name" value="IPP_isom_2"/>
    <property type="match status" value="1"/>
</dbReference>
<evidence type="ECO:0000313" key="14">
    <source>
        <dbReference type="Proteomes" id="UP000346198"/>
    </source>
</evidence>
<dbReference type="CDD" id="cd02811">
    <property type="entry name" value="IDI-2_FMN"/>
    <property type="match status" value="1"/>
</dbReference>
<evidence type="ECO:0000256" key="8">
    <source>
        <dbReference type="ARBA" id="ARBA00023229"/>
    </source>
</evidence>
<keyword evidence="3 11" id="KW-0285">Flavoprotein</keyword>